<keyword evidence="7" id="KW-1185">Reference proteome</keyword>
<evidence type="ECO:0000256" key="3">
    <source>
        <dbReference type="ARBA" id="ARBA00022827"/>
    </source>
</evidence>
<sequence>MDLTPDPLLVQLRGALRTALAGVPVRSGVHGPPVADGPSGPAREVLDRLGAADFERPASAGGLGLGLTAGVVVAEELGRAACGNPYRADALAASLGHPGGAASAGWEALPVGAGVTATARAGGWDLTGAATADGPADGPLLVAARAGGEPLLVAVEPGAPGLTAGTGCWPQVVRFEATPVTPADVVGALDDSPTGPLARARLRQAAYLLGVADGAHRIAVRHAGVRRQFDTRLRDLPAVAFPLARAMVALRATRAVVYRGASLVDSQDAGTGTAPVAALATAAGTGTAPLVALATAAETARDVVRSCMQACGVRAMTDELGLHRYFRLVAAEAGRYGEPAALWRLAGAARLDRARRAAGGGAAGSQVAAAARSR</sequence>
<dbReference type="RefSeq" id="WP_156691694.1">
    <property type="nucleotide sequence ID" value="NZ_CP034279.1"/>
</dbReference>
<dbReference type="KEGG" id="sfic:EIZ62_06145"/>
<dbReference type="Pfam" id="PF00441">
    <property type="entry name" value="Acyl-CoA_dh_1"/>
    <property type="match status" value="1"/>
</dbReference>
<evidence type="ECO:0000256" key="2">
    <source>
        <dbReference type="ARBA" id="ARBA00022630"/>
    </source>
</evidence>
<dbReference type="EMBL" id="KY454693">
    <property type="protein sequence ID" value="ARF06224.1"/>
    <property type="molecule type" value="Genomic_DNA"/>
</dbReference>
<protein>
    <submittedName>
        <fullName evidence="5">Dehydrogenase</fullName>
    </submittedName>
</protein>
<dbReference type="SUPFAM" id="SSF56645">
    <property type="entry name" value="Acyl-CoA dehydrogenase NM domain-like"/>
    <property type="match status" value="1"/>
</dbReference>
<evidence type="ECO:0000313" key="7">
    <source>
        <dbReference type="Proteomes" id="UP000422572"/>
    </source>
</evidence>
<dbReference type="InterPro" id="IPR036250">
    <property type="entry name" value="AcylCo_DH-like_C"/>
</dbReference>
<feature type="binding site" evidence="8">
    <location>
        <position position="226"/>
    </location>
    <ligand>
        <name>FAD</name>
        <dbReference type="ChEBI" id="CHEBI:57692"/>
    </ligand>
</feature>
<evidence type="ECO:0000256" key="1">
    <source>
        <dbReference type="ARBA" id="ARBA00009347"/>
    </source>
</evidence>
<feature type="binding site" evidence="8">
    <location>
        <position position="313"/>
    </location>
    <ligand>
        <name>FAD</name>
        <dbReference type="ChEBI" id="CHEBI:57692"/>
    </ligand>
</feature>
<feature type="domain" description="Acyl-CoA dehydrogenase/oxidase C-terminal" evidence="4">
    <location>
        <begin position="197"/>
        <end position="328"/>
    </location>
</feature>
<dbReference type="OrthoDB" id="4134398at2"/>
<keyword evidence="8" id="KW-0002">3D-structure</keyword>
<evidence type="ECO:0000313" key="5">
    <source>
        <dbReference type="EMBL" id="ARF06224.1"/>
    </source>
</evidence>
<dbReference type="AlphaFoldDB" id="A0A1W5T2G8"/>
<evidence type="ECO:0007829" key="8">
    <source>
        <dbReference type="PDB" id="8HK0"/>
    </source>
</evidence>
<dbReference type="GO" id="GO:0000166">
    <property type="term" value="F:nucleotide binding"/>
    <property type="evidence" value="ECO:0007669"/>
    <property type="project" value="UniProtKB-KW"/>
</dbReference>
<keyword evidence="2 8" id="KW-0285">Flavoprotein</keyword>
<dbReference type="PANTHER" id="PTHR43884">
    <property type="entry name" value="ACYL-COA DEHYDROGENASE"/>
    <property type="match status" value="1"/>
</dbReference>
<keyword evidence="3 8" id="KW-0274">FAD</keyword>
<accession>A0A1W5T2G8</accession>
<name>A0A1W5T2G8_9ACTN</name>
<evidence type="ECO:0000259" key="4">
    <source>
        <dbReference type="Pfam" id="PF00441"/>
    </source>
</evidence>
<dbReference type="SUPFAM" id="SSF47203">
    <property type="entry name" value="Acyl-CoA dehydrogenase C-terminal domain-like"/>
    <property type="match status" value="1"/>
</dbReference>
<dbReference type="InterPro" id="IPR009075">
    <property type="entry name" value="AcylCo_DH/oxidase_C"/>
</dbReference>
<dbReference type="SMR" id="A0A1W5T2G8"/>
<dbReference type="EMBL" id="CP034279">
    <property type="protein sequence ID" value="QGV77875.1"/>
    <property type="molecule type" value="Genomic_DNA"/>
</dbReference>
<dbReference type="PANTHER" id="PTHR43884:SF12">
    <property type="entry name" value="ISOVALERYL-COA DEHYDROGENASE, MITOCHONDRIAL-RELATED"/>
    <property type="match status" value="1"/>
</dbReference>
<keyword evidence="8" id="KW-0547">Nucleotide-binding</keyword>
<reference evidence="6 7" key="2">
    <citation type="submission" date="2018-12" db="EMBL/GenBank/DDBJ databases">
        <title>Complete genome sequence of Streptomyces ficellus NRRL8067, the producer of ficellomycin, feldamycin and nojirimycin.</title>
        <authorList>
            <person name="Zhang H."/>
            <person name="Yue R."/>
            <person name="Liu Y."/>
            <person name="Li M."/>
            <person name="Mu H."/>
            <person name="Zhang J."/>
        </authorList>
    </citation>
    <scope>NUCLEOTIDE SEQUENCE [LARGE SCALE GENOMIC DNA]</scope>
    <source>
        <strain evidence="6 7">NRRL 8067</strain>
    </source>
</reference>
<feature type="binding site" evidence="8">
    <location>
        <position position="309"/>
    </location>
    <ligand>
        <name>FAD</name>
        <dbReference type="ChEBI" id="CHEBI:57692"/>
    </ligand>
</feature>
<reference evidence="8" key="3">
    <citation type="journal article" date="2023" name="J. Am. Chem. Soc.">
        <title>Oxidase Heterotetramer Completes 1-Azabicyclo[3.1.0]hexane Formation with the Association of a Nonribosomal Peptide Synthetase.</title>
        <authorList>
            <person name="Cheng Y."/>
            <person name="Yi X."/>
            <person name="Zhang Y."/>
            <person name="He Q."/>
            <person name="Chen D."/>
            <person name="Cao W."/>
            <person name="Fang P."/>
            <person name="Liu W."/>
        </authorList>
    </citation>
    <scope>X-RAY CRYSTALLOGRAPHY (2.29 ANGSTROMS) IN COMPLEX WITH FAD</scope>
</reference>
<proteinExistence type="evidence at protein level"/>
<dbReference type="Proteomes" id="UP000422572">
    <property type="component" value="Chromosome"/>
</dbReference>
<reference evidence="5" key="1">
    <citation type="submission" date="2017-01" db="EMBL/GenBank/DDBJ databases">
        <title>Identification and characterization of the ficellomycin biosynthesis gene cluster from Streptomyces ficellus NRRL8067.</title>
        <authorList>
            <person name="Zhang H."/>
        </authorList>
    </citation>
    <scope>NUCLEOTIDE SEQUENCE</scope>
    <source>
        <strain evidence="5">NRRL8067</strain>
    </source>
</reference>
<organism evidence="5">
    <name type="scientific">Streptomyces ficellus</name>
    <dbReference type="NCBI Taxonomy" id="1977088"/>
    <lineage>
        <taxon>Bacteria</taxon>
        <taxon>Bacillati</taxon>
        <taxon>Actinomycetota</taxon>
        <taxon>Actinomycetes</taxon>
        <taxon>Kitasatosporales</taxon>
        <taxon>Streptomycetaceae</taxon>
        <taxon>Streptomyces</taxon>
    </lineage>
</organism>
<dbReference type="InterPro" id="IPR009100">
    <property type="entry name" value="AcylCoA_DH/oxidase_NM_dom_sf"/>
</dbReference>
<dbReference type="PDB" id="8HK0">
    <property type="method" value="X-ray"/>
    <property type="resolution" value="2.29 A"/>
    <property type="chains" value="C/D=1-374"/>
</dbReference>
<dbReference type="Gene3D" id="1.20.140.10">
    <property type="entry name" value="Butyryl-CoA Dehydrogenase, subunit A, domain 3"/>
    <property type="match status" value="1"/>
</dbReference>
<dbReference type="GO" id="GO:0003995">
    <property type="term" value="F:acyl-CoA dehydrogenase activity"/>
    <property type="evidence" value="ECO:0007669"/>
    <property type="project" value="TreeGrafter"/>
</dbReference>
<comment type="similarity">
    <text evidence="1">Belongs to the acyl-CoA dehydrogenase family.</text>
</comment>
<evidence type="ECO:0000313" key="6">
    <source>
        <dbReference type="EMBL" id="QGV77875.1"/>
    </source>
</evidence>
<gene>
    <name evidence="6" type="ORF">EIZ62_06145</name>
</gene>